<keyword evidence="9" id="KW-0378">Hydrolase</keyword>
<keyword evidence="6" id="KW-0031">Aminopeptidase</keyword>
<name>A0A9X4H7P2_9XANT</name>
<evidence type="ECO:0000259" key="14">
    <source>
        <dbReference type="Pfam" id="PF17900"/>
    </source>
</evidence>
<dbReference type="GO" id="GO:0070006">
    <property type="term" value="F:metalloaminopeptidase activity"/>
    <property type="evidence" value="ECO:0007669"/>
    <property type="project" value="TreeGrafter"/>
</dbReference>
<dbReference type="InterPro" id="IPR014782">
    <property type="entry name" value="Peptidase_M1_dom"/>
</dbReference>
<dbReference type="EC" id="3.4.11.2" evidence="4"/>
<evidence type="ECO:0000256" key="5">
    <source>
        <dbReference type="ARBA" id="ARBA00015611"/>
    </source>
</evidence>
<dbReference type="PANTHER" id="PTHR11533">
    <property type="entry name" value="PROTEASE M1 ZINC METALLOPROTEASE"/>
    <property type="match status" value="1"/>
</dbReference>
<evidence type="ECO:0000256" key="4">
    <source>
        <dbReference type="ARBA" id="ARBA00012564"/>
    </source>
</evidence>
<evidence type="ECO:0000256" key="1">
    <source>
        <dbReference type="ARBA" id="ARBA00000098"/>
    </source>
</evidence>
<dbReference type="GO" id="GO:0006508">
    <property type="term" value="P:proteolysis"/>
    <property type="evidence" value="ECO:0007669"/>
    <property type="project" value="UniProtKB-KW"/>
</dbReference>
<accession>A0A9X4H7P2</accession>
<evidence type="ECO:0000256" key="11">
    <source>
        <dbReference type="ARBA" id="ARBA00023049"/>
    </source>
</evidence>
<dbReference type="GO" id="GO:0005737">
    <property type="term" value="C:cytoplasm"/>
    <property type="evidence" value="ECO:0007669"/>
    <property type="project" value="TreeGrafter"/>
</dbReference>
<comment type="catalytic activity">
    <reaction evidence="1">
        <text>Release of an N-terminal amino acid, Xaa-|-Yaa- from a peptide, amide or arylamide. Xaa is preferably Ala, but may be most amino acids including Pro (slow action). When a terminal hydrophobic residue is followed by a prolyl residue, the two may be released as an intact Xaa-Pro dipeptide.</text>
        <dbReference type="EC" id="3.4.11.2"/>
    </reaction>
</comment>
<dbReference type="InterPro" id="IPR027268">
    <property type="entry name" value="Peptidase_M4/M1_CTD_sf"/>
</dbReference>
<comment type="cofactor">
    <cofactor evidence="2">
        <name>Zn(2+)</name>
        <dbReference type="ChEBI" id="CHEBI:29105"/>
    </cofactor>
</comment>
<protein>
    <recommendedName>
        <fullName evidence="5">Aminopeptidase N</fullName>
        <ecNumber evidence="4">3.4.11.2</ecNumber>
    </recommendedName>
</protein>
<dbReference type="SUPFAM" id="SSF63737">
    <property type="entry name" value="Leukotriene A4 hydrolase N-terminal domain"/>
    <property type="match status" value="1"/>
</dbReference>
<dbReference type="InterPro" id="IPR045357">
    <property type="entry name" value="Aminopeptidase_N-like_N"/>
</dbReference>
<dbReference type="Gene3D" id="1.10.390.10">
    <property type="entry name" value="Neutral Protease Domain 2"/>
    <property type="match status" value="1"/>
</dbReference>
<evidence type="ECO:0000256" key="8">
    <source>
        <dbReference type="ARBA" id="ARBA00022723"/>
    </source>
</evidence>
<evidence type="ECO:0000256" key="3">
    <source>
        <dbReference type="ARBA" id="ARBA00010136"/>
    </source>
</evidence>
<comment type="caution">
    <text evidence="15">The sequence shown here is derived from an EMBL/GenBank/DDBJ whole genome shotgun (WGS) entry which is preliminary data.</text>
</comment>
<feature type="signal peptide" evidence="12">
    <location>
        <begin position="1"/>
        <end position="30"/>
    </location>
</feature>
<dbReference type="CDD" id="cd09603">
    <property type="entry name" value="M1_APN_like"/>
    <property type="match status" value="1"/>
</dbReference>
<feature type="domain" description="Aminopeptidase N-like N-terminal" evidence="14">
    <location>
        <begin position="43"/>
        <end position="205"/>
    </location>
</feature>
<dbReference type="GO" id="GO:0008270">
    <property type="term" value="F:zinc ion binding"/>
    <property type="evidence" value="ECO:0007669"/>
    <property type="project" value="InterPro"/>
</dbReference>
<dbReference type="Pfam" id="PF17900">
    <property type="entry name" value="Peptidase_M1_N"/>
    <property type="match status" value="1"/>
</dbReference>
<gene>
    <name evidence="15" type="ORF">NY667_15755</name>
</gene>
<sequence>MKHRVLARYKVLVGLLPVALLALAPSWLMAAAPTLPGAGFEVERYHVQLRPDLATTTLSGAQRITLRSTSDHLTQLTFSPNALQILSAELNGQPIAATSTTDGIRFALPTTLAKGERASLTFKIVGVPAQGIVRAAGGFYTSYFACDWMVCLQDSPGQKASFSLDLFVPAGIETLSIGASLPRQVLSNGLVLHRWRSTRPYSAYLFGFAVGNFSQQSSKTTAGTFVYLDGAGQGANLAAAFQQTPSIAAFFAHKAGVALPDRRYTQLLVPGQEAQEAATFSLIGVQALQDEQEDPTSSWIIAHEMAHQWWGNLVTCASWQDFWLNEGITTFMVAAWKQHAFGDAAYQQELDEARRRLAIARDAGFDKPLAWSGHYPSLRLRRAVQYSKGALFMAHLRQTLGEQAFWAGMRRYTRSNVGKTVVSHDLQVAMEHASGRDLSALFAQWVYGDKGTR</sequence>
<comment type="similarity">
    <text evidence="3">Belongs to the peptidase M1 family.</text>
</comment>
<dbReference type="Pfam" id="PF01433">
    <property type="entry name" value="Peptidase_M1"/>
    <property type="match status" value="1"/>
</dbReference>
<evidence type="ECO:0000256" key="9">
    <source>
        <dbReference type="ARBA" id="ARBA00022801"/>
    </source>
</evidence>
<dbReference type="Proteomes" id="UP001140230">
    <property type="component" value="Unassembled WGS sequence"/>
</dbReference>
<feature type="chain" id="PRO_5040958783" description="Aminopeptidase N" evidence="12">
    <location>
        <begin position="31"/>
        <end position="453"/>
    </location>
</feature>
<evidence type="ECO:0000313" key="16">
    <source>
        <dbReference type="Proteomes" id="UP001140230"/>
    </source>
</evidence>
<dbReference type="PRINTS" id="PR00756">
    <property type="entry name" value="ALADIPTASE"/>
</dbReference>
<dbReference type="GO" id="GO:0016285">
    <property type="term" value="F:alanyl aminopeptidase activity"/>
    <property type="evidence" value="ECO:0007669"/>
    <property type="project" value="UniProtKB-EC"/>
</dbReference>
<dbReference type="AlphaFoldDB" id="A0A9X4H7P2"/>
<dbReference type="RefSeq" id="WP_104551222.1">
    <property type="nucleotide sequence ID" value="NZ_CP168173.1"/>
</dbReference>
<dbReference type="InterPro" id="IPR050344">
    <property type="entry name" value="Peptidase_M1_aminopeptidases"/>
</dbReference>
<dbReference type="GO" id="GO:0005615">
    <property type="term" value="C:extracellular space"/>
    <property type="evidence" value="ECO:0007669"/>
    <property type="project" value="TreeGrafter"/>
</dbReference>
<evidence type="ECO:0000256" key="7">
    <source>
        <dbReference type="ARBA" id="ARBA00022670"/>
    </source>
</evidence>
<dbReference type="GO" id="GO:0042277">
    <property type="term" value="F:peptide binding"/>
    <property type="evidence" value="ECO:0007669"/>
    <property type="project" value="TreeGrafter"/>
</dbReference>
<reference evidence="15" key="1">
    <citation type="journal article" date="2022" name="Phytopathology">
        <title>Whole genome sequencing-based tracing of a 2022 introduction and outbreak of Xanthomonas hortorum pv. pelargonii.</title>
        <authorList>
            <person name="Iruegas Bocardo F."/>
            <person name="Weisberg A.J."/>
            <person name="Riutta E.R."/>
            <person name="Kilday K.B."/>
            <person name="Bonkowski J.C."/>
            <person name="Creswell T.C."/>
            <person name="Daughtrey M."/>
            <person name="Rane K.K."/>
            <person name="Grunwald N.J."/>
            <person name="Chang J.H."/>
            <person name="Putnam M."/>
        </authorList>
    </citation>
    <scope>NUCLEOTIDE SEQUENCE</scope>
    <source>
        <strain evidence="15">22-338</strain>
    </source>
</reference>
<keyword evidence="8" id="KW-0479">Metal-binding</keyword>
<dbReference type="SUPFAM" id="SSF55486">
    <property type="entry name" value="Metalloproteases ('zincins'), catalytic domain"/>
    <property type="match status" value="1"/>
</dbReference>
<dbReference type="InterPro" id="IPR001930">
    <property type="entry name" value="Peptidase_M1"/>
</dbReference>
<evidence type="ECO:0000256" key="6">
    <source>
        <dbReference type="ARBA" id="ARBA00022438"/>
    </source>
</evidence>
<evidence type="ECO:0000256" key="2">
    <source>
        <dbReference type="ARBA" id="ARBA00001947"/>
    </source>
</evidence>
<evidence type="ECO:0000259" key="13">
    <source>
        <dbReference type="Pfam" id="PF01433"/>
    </source>
</evidence>
<feature type="domain" description="Peptidase M1 membrane alanine aminopeptidase" evidence="13">
    <location>
        <begin position="293"/>
        <end position="445"/>
    </location>
</feature>
<dbReference type="InterPro" id="IPR042097">
    <property type="entry name" value="Aminopeptidase_N-like_N_sf"/>
</dbReference>
<evidence type="ECO:0000256" key="10">
    <source>
        <dbReference type="ARBA" id="ARBA00022833"/>
    </source>
</evidence>
<keyword evidence="10" id="KW-0862">Zinc</keyword>
<keyword evidence="12" id="KW-0732">Signal</keyword>
<dbReference type="GO" id="GO:0016020">
    <property type="term" value="C:membrane"/>
    <property type="evidence" value="ECO:0007669"/>
    <property type="project" value="TreeGrafter"/>
</dbReference>
<dbReference type="EMBL" id="JANWTP010000056">
    <property type="protein sequence ID" value="MDC8639221.1"/>
    <property type="molecule type" value="Genomic_DNA"/>
</dbReference>
<keyword evidence="7" id="KW-0645">Protease</keyword>
<organism evidence="15 16">
    <name type="scientific">Xanthomonas hortorum pv. hederae</name>
    <dbReference type="NCBI Taxonomy" id="453603"/>
    <lineage>
        <taxon>Bacteria</taxon>
        <taxon>Pseudomonadati</taxon>
        <taxon>Pseudomonadota</taxon>
        <taxon>Gammaproteobacteria</taxon>
        <taxon>Lysobacterales</taxon>
        <taxon>Lysobacteraceae</taxon>
        <taxon>Xanthomonas</taxon>
    </lineage>
</organism>
<keyword evidence="11" id="KW-0482">Metalloprotease</keyword>
<dbReference type="PANTHER" id="PTHR11533:SF174">
    <property type="entry name" value="PUROMYCIN-SENSITIVE AMINOPEPTIDASE-RELATED"/>
    <property type="match status" value="1"/>
</dbReference>
<dbReference type="GO" id="GO:0043171">
    <property type="term" value="P:peptide catabolic process"/>
    <property type="evidence" value="ECO:0007669"/>
    <property type="project" value="TreeGrafter"/>
</dbReference>
<reference evidence="15" key="2">
    <citation type="submission" date="2022-08" db="EMBL/GenBank/DDBJ databases">
        <authorList>
            <person name="Iruegas-Bocardo F."/>
            <person name="Weisberg A.J."/>
            <person name="Riutta E.R."/>
            <person name="Kilday K."/>
            <person name="Bonkowski J.C."/>
            <person name="Creswell T."/>
            <person name="Daughtrey M.L."/>
            <person name="Rane K."/>
            <person name="Grunwald N.J."/>
            <person name="Chang J.H."/>
            <person name="Putnam M.L."/>
        </authorList>
    </citation>
    <scope>NUCLEOTIDE SEQUENCE</scope>
    <source>
        <strain evidence="15">22-338</strain>
    </source>
</reference>
<evidence type="ECO:0000313" key="15">
    <source>
        <dbReference type="EMBL" id="MDC8639221.1"/>
    </source>
</evidence>
<proteinExistence type="inferred from homology"/>
<dbReference type="Gene3D" id="2.60.40.1730">
    <property type="entry name" value="tricorn interacting facor f3 domain"/>
    <property type="match status" value="1"/>
</dbReference>
<evidence type="ECO:0000256" key="12">
    <source>
        <dbReference type="SAM" id="SignalP"/>
    </source>
</evidence>